<evidence type="ECO:0000313" key="1">
    <source>
        <dbReference type="EMBL" id="AEF59059.1"/>
    </source>
</evidence>
<evidence type="ECO:0000313" key="2">
    <source>
        <dbReference type="Proteomes" id="UP000169225"/>
    </source>
</evidence>
<dbReference type="OrthoDB" id="18141at10239"/>
<dbReference type="RefSeq" id="YP_007518084.1">
    <property type="nucleotide sequence ID" value="NC_020485.1"/>
</dbReference>
<organism evidence="1 2">
    <name type="scientific">Simian adenovirus 20</name>
    <dbReference type="NCBI Taxonomy" id="585059"/>
    <lineage>
        <taxon>Viruses</taxon>
        <taxon>Varidnaviria</taxon>
        <taxon>Bamfordvirae</taxon>
        <taxon>Preplasmiviricota</taxon>
        <taxon>Polisuviricotina</taxon>
        <taxon>Pharingeaviricetes</taxon>
        <taxon>Rowavirales</taxon>
        <taxon>Adenoviridae</taxon>
        <taxon>Mastadenovirus</taxon>
        <taxon>Mastadenovirus simiavigesimum</taxon>
        <taxon>Simian mastadenovirus G</taxon>
    </lineage>
</organism>
<dbReference type="GeneID" id="14697809"/>
<dbReference type="InterPro" id="IPR007912">
    <property type="entry name" value="Adeno_E3A"/>
</dbReference>
<proteinExistence type="predicted"/>
<protein>
    <submittedName>
        <fullName evidence="1">E3 12.5K</fullName>
    </submittedName>
</protein>
<keyword evidence="2" id="KW-1185">Reference proteome</keyword>
<sequence length="108" mass="12339">MTDVEPDALVEQARLKHLVHCRRRRCVARDLSLDLKFVKRPHPTGDATHGLELVAPEKSTIHVLRNFVEKPILVKRAQGPFIICLFCTCENAALHETLMDHLCSEFNK</sequence>
<reference evidence="1 2" key="1">
    <citation type="journal article" date="2009" name="PLoS Pathog.">
        <title>Isolation and characterization of adenoviruses persistently shed from the gastrointestinal tract of non-human primates.</title>
        <authorList>
            <person name="Roy S."/>
            <person name="Vandenberghe L.H."/>
            <person name="Kryazhimskiy S."/>
            <person name="Grant R."/>
            <person name="Calcedo R."/>
            <person name="Yuan X."/>
            <person name="Keough M."/>
            <person name="Sandhu A."/>
            <person name="Wang Q."/>
            <person name="Medina-Jaszek C.A."/>
            <person name="Plotkin J.B."/>
            <person name="Wilson J.M."/>
        </authorList>
    </citation>
    <scope>NUCLEOTIDE SEQUENCE [LARGE SCALE GENOMIC DNA]</scope>
    <source>
        <strain evidence="1">ATCC VR-541</strain>
    </source>
</reference>
<name>F6KSV4_9ADEN</name>
<dbReference type="Proteomes" id="UP000169225">
    <property type="component" value="Segment"/>
</dbReference>
<dbReference type="Pfam" id="PF05248">
    <property type="entry name" value="Adeno_E3A"/>
    <property type="match status" value="1"/>
</dbReference>
<dbReference type="EMBL" id="HQ605912">
    <property type="protein sequence ID" value="AEF59059.1"/>
    <property type="molecule type" value="Genomic_DNA"/>
</dbReference>
<accession>F6KSV4</accession>
<dbReference type="KEGG" id="vg:14697809"/>